<dbReference type="AlphaFoldDB" id="A0A9X6QXG7"/>
<proteinExistence type="predicted"/>
<sequence>MCRSGGYGYGYDNFDYGYRYPRYNRSFDCCFLDLRPGDPIRVTSCDFVRVGTFICTDGRLLTWVDNGGNKSFSPLNHVTITKIHGCGVYHCSNECPGEGCHGERPL</sequence>
<evidence type="ECO:0000313" key="1">
    <source>
        <dbReference type="EMBL" id="OUB63490.1"/>
    </source>
</evidence>
<protein>
    <submittedName>
        <fullName evidence="1">Uncharacterized protein</fullName>
    </submittedName>
</protein>
<name>A0A9X6QXG7_BACUH</name>
<gene>
    <name evidence="1" type="ORF">BK716_00055</name>
</gene>
<evidence type="ECO:0000313" key="2">
    <source>
        <dbReference type="Proteomes" id="UP000194816"/>
    </source>
</evidence>
<accession>A0A9X6QXG7</accession>
<dbReference type="Proteomes" id="UP000194816">
    <property type="component" value="Unassembled WGS sequence"/>
</dbReference>
<dbReference type="EMBL" id="MOOK01000005">
    <property type="protein sequence ID" value="OUB63490.1"/>
    <property type="molecule type" value="Genomic_DNA"/>
</dbReference>
<dbReference type="RefSeq" id="WP_088114022.1">
    <property type="nucleotide sequence ID" value="NZ_MOOK01000005.1"/>
</dbReference>
<comment type="caution">
    <text evidence="1">The sequence shown here is derived from an EMBL/GenBank/DDBJ whole genome shotgun (WGS) entry which is preliminary data.</text>
</comment>
<organism evidence="1 2">
    <name type="scientific">Bacillus thuringiensis subsp. higo</name>
    <dbReference type="NCBI Taxonomy" id="132266"/>
    <lineage>
        <taxon>Bacteria</taxon>
        <taxon>Bacillati</taxon>
        <taxon>Bacillota</taxon>
        <taxon>Bacilli</taxon>
        <taxon>Bacillales</taxon>
        <taxon>Bacillaceae</taxon>
        <taxon>Bacillus</taxon>
        <taxon>Bacillus cereus group</taxon>
    </lineage>
</organism>
<reference evidence="1 2" key="1">
    <citation type="submission" date="2016-10" db="EMBL/GenBank/DDBJ databases">
        <title>Comparative genomics of Bacillus thuringiensis reveals a path to pathogens against multiple invertebrate hosts.</title>
        <authorList>
            <person name="Zheng J."/>
            <person name="Gao Q."/>
            <person name="Liu H."/>
            <person name="Peng D."/>
            <person name="Ruan L."/>
            <person name="Sun M."/>
        </authorList>
    </citation>
    <scope>NUCLEOTIDE SEQUENCE [LARGE SCALE GENOMIC DNA]</scope>
    <source>
        <strain evidence="1">BGSC 4AU1</strain>
    </source>
</reference>